<name>A0A1E7R8A3_9GAMM</name>
<dbReference type="Gene3D" id="3.50.50.60">
    <property type="entry name" value="FAD/NAD(P)-binding domain"/>
    <property type="match status" value="1"/>
</dbReference>
<dbReference type="InterPro" id="IPR036188">
    <property type="entry name" value="FAD/NAD-bd_sf"/>
</dbReference>
<dbReference type="EMBL" id="MKKK01000025">
    <property type="protein sequence ID" value="OEY95531.1"/>
    <property type="molecule type" value="Genomic_DNA"/>
</dbReference>
<comment type="similarity">
    <text evidence="3">Belongs to the lysine N(6)-hydroxylase/L-ornithine N(5)-oxygenase family.</text>
</comment>
<proteinExistence type="inferred from homology"/>
<dbReference type="OrthoDB" id="7527071at2"/>
<evidence type="ECO:0000256" key="2">
    <source>
        <dbReference type="ARBA" id="ARBA00004924"/>
    </source>
</evidence>
<comment type="cofactor">
    <cofactor evidence="1">
        <name>FAD</name>
        <dbReference type="ChEBI" id="CHEBI:57692"/>
    </cofactor>
</comment>
<accession>A0A1E7R8A3</accession>
<protein>
    <submittedName>
        <fullName evidence="8">Alcaligin biosynthesis protein</fullName>
    </submittedName>
</protein>
<dbReference type="SUPFAM" id="SSF51905">
    <property type="entry name" value="FAD/NAD(P)-binding domain"/>
    <property type="match status" value="1"/>
</dbReference>
<sequence>MSIQNQIYDIIGIGVGPFNLGLACLAEPLEELNTLFLDRKEEFDWHTGIMPEWSTLQIPFVADLVSFADPTSKFSFLNYLKETQKIYQFYIGEEYYILRSEYNNYCKWAVSKMKNINFSANVQEVIYDENMHIYTIQWINDNGDIAYAKTKNIVLGTGTSPNIPEFCKQYKDKVHLSSNYINNKENYQRMKSITIIGSGQSGAEIYYDLLKDIDKYNYSLNWFSQSRHFFTMDMGKLALEYTSPDYTEHFYSLTQKKRDQIIEIQDVLYKGISMKLIDKIYSELYIKSNSAKIATTIMPNSRLESMHERDNNLVLEFEHLDLEENFSVETNVVILSLGYGYRIPEFLDPVKNVINWDDKNRMKLNINYSVNNDHNIYVQNVGLYSHGISICDLGMGCYRNSIIINSILNKDVYQVEKRIAFQSFEPAH</sequence>
<dbReference type="STRING" id="1262585.BJI46_12710"/>
<keyword evidence="9" id="KW-1185">Reference proteome</keyword>
<keyword evidence="7" id="KW-0560">Oxidoreductase</keyword>
<evidence type="ECO:0000256" key="6">
    <source>
        <dbReference type="ARBA" id="ARBA00022857"/>
    </source>
</evidence>
<dbReference type="AlphaFoldDB" id="A0A1E7R8A3"/>
<dbReference type="GO" id="GO:0016491">
    <property type="term" value="F:oxidoreductase activity"/>
    <property type="evidence" value="ECO:0007669"/>
    <property type="project" value="UniProtKB-KW"/>
</dbReference>
<reference evidence="8 9" key="1">
    <citation type="submission" date="2016-09" db="EMBL/GenBank/DDBJ databases">
        <authorList>
            <person name="Capua I."/>
            <person name="De Benedictis P."/>
            <person name="Joannis T."/>
            <person name="Lombin L.H."/>
            <person name="Cattoli G."/>
        </authorList>
    </citation>
    <scope>NUCLEOTIDE SEQUENCE [LARGE SCALE GENOMIC DNA]</scope>
    <source>
        <strain evidence="8 9">ANC 4671</strain>
    </source>
</reference>
<organism evidence="8 9">
    <name type="scientific">Acinetobacter qingfengensis</name>
    <dbReference type="NCBI Taxonomy" id="1262585"/>
    <lineage>
        <taxon>Bacteria</taxon>
        <taxon>Pseudomonadati</taxon>
        <taxon>Pseudomonadota</taxon>
        <taxon>Gammaproteobacteria</taxon>
        <taxon>Moraxellales</taxon>
        <taxon>Moraxellaceae</taxon>
        <taxon>Acinetobacter</taxon>
    </lineage>
</organism>
<dbReference type="PANTHER" id="PTHR42802:SF1">
    <property type="entry name" value="L-ORNITHINE N(5)-MONOOXYGENASE"/>
    <property type="match status" value="1"/>
</dbReference>
<dbReference type="Proteomes" id="UP000185895">
    <property type="component" value="Unassembled WGS sequence"/>
</dbReference>
<dbReference type="InterPro" id="IPR025700">
    <property type="entry name" value="Lys/Orn_oxygenase"/>
</dbReference>
<comment type="caution">
    <text evidence="8">The sequence shown here is derived from an EMBL/GenBank/DDBJ whole genome shotgun (WGS) entry which is preliminary data.</text>
</comment>
<dbReference type="Pfam" id="PF13434">
    <property type="entry name" value="Lys_Orn_oxgnase"/>
    <property type="match status" value="1"/>
</dbReference>
<evidence type="ECO:0000256" key="5">
    <source>
        <dbReference type="ARBA" id="ARBA00022827"/>
    </source>
</evidence>
<keyword evidence="5" id="KW-0274">FAD</keyword>
<evidence type="ECO:0000256" key="1">
    <source>
        <dbReference type="ARBA" id="ARBA00001974"/>
    </source>
</evidence>
<dbReference type="PANTHER" id="PTHR42802">
    <property type="entry name" value="MONOOXYGENASE"/>
    <property type="match status" value="1"/>
</dbReference>
<comment type="pathway">
    <text evidence="2">Siderophore biosynthesis.</text>
</comment>
<evidence type="ECO:0000313" key="8">
    <source>
        <dbReference type="EMBL" id="OEY95531.1"/>
    </source>
</evidence>
<dbReference type="RefSeq" id="WP_070070003.1">
    <property type="nucleotide sequence ID" value="NZ_MKKK01000025.1"/>
</dbReference>
<gene>
    <name evidence="8" type="ORF">BJI46_12710</name>
</gene>
<keyword evidence="4" id="KW-0285">Flavoprotein</keyword>
<evidence type="ECO:0000256" key="4">
    <source>
        <dbReference type="ARBA" id="ARBA00022630"/>
    </source>
</evidence>
<evidence type="ECO:0000313" key="9">
    <source>
        <dbReference type="Proteomes" id="UP000185895"/>
    </source>
</evidence>
<evidence type="ECO:0000256" key="3">
    <source>
        <dbReference type="ARBA" id="ARBA00007588"/>
    </source>
</evidence>
<evidence type="ECO:0000256" key="7">
    <source>
        <dbReference type="ARBA" id="ARBA00023002"/>
    </source>
</evidence>
<keyword evidence="6" id="KW-0521">NADP</keyword>